<feature type="chain" id="PRO_5005311226" description="Type VI secretion system-associated protein" evidence="2">
    <location>
        <begin position="20"/>
        <end position="337"/>
    </location>
</feature>
<keyword evidence="4" id="KW-1185">Reference proteome</keyword>
<sequence length="337" mass="36550">MKLWLSGLALLAVATTAQAENYRIVQSPSQKLDVWIDDIKDKTPQSWCKPTLALRIVANGNKEVSILDNFVPRLGSLLEHQCGKLQQLTWKLNDPQGQTLAQGTASKAKTWAVEVASQPQPQQQPQLAVSAASAPAGNALSLPEQNPETLSPAADRSPWQEFTLQDGCHLRTFWQGGAAAPALFIPASGAAGCEKGSWLSGHAVMTQVNNGAPEETPVTYLHGFPVVGLSDSVDPDKVLITSVNKERMVFSTENSDQSWMILPYDSALNSWKSEGTVAVEVSRDLASDDVRLQARLEAVKQLWSPWLAPNAHLNIVLIDALRPQLRDPAVGAWRAAN</sequence>
<dbReference type="AlphaFoldDB" id="A0A0J8VK55"/>
<evidence type="ECO:0000313" key="3">
    <source>
        <dbReference type="EMBL" id="KMV32860.1"/>
    </source>
</evidence>
<name>A0A0J8VK55_9ENTR</name>
<reference evidence="3 4" key="1">
    <citation type="submission" date="2015-06" db="EMBL/GenBank/DDBJ databases">
        <title>Genome sequencing of Cronobacter sp. strain DJ34 isolated from petroleum contaminated sludge of Duliajan Oil Fields, Assam, India.</title>
        <authorList>
            <person name="Pal S."/>
            <person name="Banerjee T.D."/>
            <person name="Roy A."/>
            <person name="Sar P."/>
            <person name="Kazy S.K."/>
        </authorList>
    </citation>
    <scope>NUCLEOTIDE SEQUENCE [LARGE SCALE GENOMIC DNA]</scope>
    <source>
        <strain evidence="3 4">DJ34</strain>
    </source>
</reference>
<dbReference type="PATRIC" id="fig|1656095.3.peg.1874"/>
<protein>
    <recommendedName>
        <fullName evidence="5">Type VI secretion system-associated protein</fullName>
    </recommendedName>
</protein>
<proteinExistence type="predicted"/>
<evidence type="ECO:0000313" key="4">
    <source>
        <dbReference type="Proteomes" id="UP000037315"/>
    </source>
</evidence>
<dbReference type="Proteomes" id="UP000037315">
    <property type="component" value="Unassembled WGS sequence"/>
</dbReference>
<keyword evidence="2" id="KW-0732">Signal</keyword>
<dbReference type="EMBL" id="LFEJ01000025">
    <property type="protein sequence ID" value="KMV32860.1"/>
    <property type="molecule type" value="Genomic_DNA"/>
</dbReference>
<evidence type="ECO:0008006" key="5">
    <source>
        <dbReference type="Google" id="ProtNLM"/>
    </source>
</evidence>
<comment type="caution">
    <text evidence="3">The sequence shown here is derived from an EMBL/GenBank/DDBJ whole genome shotgun (WGS) entry which is preliminary data.</text>
</comment>
<organism evidence="3 4">
    <name type="scientific">Franconibacter pulveris</name>
    <dbReference type="NCBI Taxonomy" id="435910"/>
    <lineage>
        <taxon>Bacteria</taxon>
        <taxon>Pseudomonadati</taxon>
        <taxon>Pseudomonadota</taxon>
        <taxon>Gammaproteobacteria</taxon>
        <taxon>Enterobacterales</taxon>
        <taxon>Enterobacteriaceae</taxon>
        <taxon>Franconibacter</taxon>
    </lineage>
</organism>
<feature type="compositionally biased region" description="Low complexity" evidence="1">
    <location>
        <begin position="118"/>
        <end position="143"/>
    </location>
</feature>
<accession>A0A0J8VK55</accession>
<gene>
    <name evidence="3" type="ORF">ACH50_19185</name>
</gene>
<dbReference type="OrthoDB" id="6515265at2"/>
<dbReference type="RefSeq" id="WP_024557990.1">
    <property type="nucleotide sequence ID" value="NZ_LFEJ01000025.1"/>
</dbReference>
<dbReference type="STRING" id="1121863.GCA_000621185_01012"/>
<evidence type="ECO:0000256" key="2">
    <source>
        <dbReference type="SAM" id="SignalP"/>
    </source>
</evidence>
<feature type="signal peptide" evidence="2">
    <location>
        <begin position="1"/>
        <end position="19"/>
    </location>
</feature>
<evidence type="ECO:0000256" key="1">
    <source>
        <dbReference type="SAM" id="MobiDB-lite"/>
    </source>
</evidence>
<feature type="region of interest" description="Disordered" evidence="1">
    <location>
        <begin position="118"/>
        <end position="155"/>
    </location>
</feature>